<dbReference type="PANTHER" id="PTHR18968:SF129">
    <property type="entry name" value="ACETOLACTATE SYNTHASE"/>
    <property type="match status" value="1"/>
</dbReference>
<proteinExistence type="inferred from homology"/>
<evidence type="ECO:0000313" key="4">
    <source>
        <dbReference type="Proteomes" id="UP000076574"/>
    </source>
</evidence>
<dbReference type="PANTHER" id="PTHR18968">
    <property type="entry name" value="THIAMINE PYROPHOSPHATE ENZYMES"/>
    <property type="match status" value="1"/>
</dbReference>
<accession>A0A163ZVS3</accession>
<dbReference type="GO" id="GO:0003984">
    <property type="term" value="F:acetolactate synthase activity"/>
    <property type="evidence" value="ECO:0007669"/>
    <property type="project" value="TreeGrafter"/>
</dbReference>
<dbReference type="GO" id="GO:0005948">
    <property type="term" value="C:acetolactate synthase complex"/>
    <property type="evidence" value="ECO:0007669"/>
    <property type="project" value="TreeGrafter"/>
</dbReference>
<dbReference type="AlphaFoldDB" id="A0A163ZVS3"/>
<evidence type="ECO:0000259" key="2">
    <source>
        <dbReference type="Pfam" id="PF02775"/>
    </source>
</evidence>
<evidence type="ECO:0000256" key="1">
    <source>
        <dbReference type="ARBA" id="ARBA00007812"/>
    </source>
</evidence>
<evidence type="ECO:0000313" key="3">
    <source>
        <dbReference type="EMBL" id="KZD23925.1"/>
    </source>
</evidence>
<dbReference type="InterPro" id="IPR011766">
    <property type="entry name" value="TPP_enzyme_TPP-bd"/>
</dbReference>
<feature type="domain" description="Thiamine pyrophosphate enzyme TPP-binding" evidence="2">
    <location>
        <begin position="29"/>
        <end position="159"/>
    </location>
</feature>
<dbReference type="GO" id="GO:0009099">
    <property type="term" value="P:L-valine biosynthetic process"/>
    <property type="evidence" value="ECO:0007669"/>
    <property type="project" value="TreeGrafter"/>
</dbReference>
<dbReference type="InterPro" id="IPR045229">
    <property type="entry name" value="TPP_enz"/>
</dbReference>
<dbReference type="Proteomes" id="UP000076574">
    <property type="component" value="Unassembled WGS sequence"/>
</dbReference>
<comment type="caution">
    <text evidence="3">The sequence shown here is derived from an EMBL/GenBank/DDBJ whole genome shotgun (WGS) entry which is preliminary data.</text>
</comment>
<dbReference type="GO" id="GO:0009097">
    <property type="term" value="P:isoleucine biosynthetic process"/>
    <property type="evidence" value="ECO:0007669"/>
    <property type="project" value="TreeGrafter"/>
</dbReference>
<gene>
    <name evidence="3" type="ORF">A4A58_25350</name>
</gene>
<dbReference type="InterPro" id="IPR029061">
    <property type="entry name" value="THDP-binding"/>
</dbReference>
<protein>
    <recommendedName>
        <fullName evidence="2">Thiamine pyrophosphate enzyme TPP-binding domain-containing protein</fullName>
    </recommendedName>
</protein>
<dbReference type="EMBL" id="LVYV01000007">
    <property type="protein sequence ID" value="KZD23925.1"/>
    <property type="molecule type" value="Genomic_DNA"/>
</dbReference>
<dbReference type="Pfam" id="PF02775">
    <property type="entry name" value="TPP_enzyme_C"/>
    <property type="match status" value="1"/>
</dbReference>
<organism evidence="3 4">
    <name type="scientific">Tardiphaga robiniae</name>
    <dbReference type="NCBI Taxonomy" id="943830"/>
    <lineage>
        <taxon>Bacteria</taxon>
        <taxon>Pseudomonadati</taxon>
        <taxon>Pseudomonadota</taxon>
        <taxon>Alphaproteobacteria</taxon>
        <taxon>Hyphomicrobiales</taxon>
        <taxon>Nitrobacteraceae</taxon>
        <taxon>Tardiphaga</taxon>
    </lineage>
</organism>
<keyword evidence="4" id="KW-1185">Reference proteome</keyword>
<sequence>MPTKTSFRWQRIVHDVRQVMPPDGIVALDNGMYKIWFARNYRTDVANTLLLDNALATMRAGLPSGMMAALLYPKRRVLVVAGDGGFMINSQELETAQRLKLDLVVLVIEDHAYGMIRWKQAVDGFADAGMTFGNPDFVAYAQSYGAQGHRVTEVGGLAPAGVQFPIELAHKA</sequence>
<name>A0A163ZVS3_9BRAD</name>
<reference evidence="3 4" key="1">
    <citation type="submission" date="2016-03" db="EMBL/GenBank/DDBJ databases">
        <title>Microsymbionts genomes from the relict species Vavilovia formosa (Stev.) Fed.</title>
        <authorList>
            <person name="Kopat V."/>
            <person name="Chirak E."/>
            <person name="Kimeklis A."/>
            <person name="Andronov E."/>
        </authorList>
    </citation>
    <scope>NUCLEOTIDE SEQUENCE [LARGE SCALE GENOMIC DNA]</scope>
    <source>
        <strain evidence="3 4">Vaf07</strain>
    </source>
</reference>
<dbReference type="GO" id="GO:0050660">
    <property type="term" value="F:flavin adenine dinucleotide binding"/>
    <property type="evidence" value="ECO:0007669"/>
    <property type="project" value="TreeGrafter"/>
</dbReference>
<comment type="similarity">
    <text evidence="1">Belongs to the TPP enzyme family.</text>
</comment>
<dbReference type="GO" id="GO:0030976">
    <property type="term" value="F:thiamine pyrophosphate binding"/>
    <property type="evidence" value="ECO:0007669"/>
    <property type="project" value="InterPro"/>
</dbReference>
<dbReference type="STRING" id="943830.A4A58_25350"/>
<dbReference type="SUPFAM" id="SSF52518">
    <property type="entry name" value="Thiamin diphosphate-binding fold (THDP-binding)"/>
    <property type="match status" value="1"/>
</dbReference>
<dbReference type="Gene3D" id="3.40.50.970">
    <property type="match status" value="1"/>
</dbReference>